<evidence type="ECO:0000313" key="3">
    <source>
        <dbReference type="Proteomes" id="UP001279410"/>
    </source>
</evidence>
<gene>
    <name evidence="2" type="ORF">AKAME5_002327600</name>
</gene>
<name>A0AAD3NCE1_LATJO</name>
<organism evidence="2 3">
    <name type="scientific">Lates japonicus</name>
    <name type="common">Japanese lates</name>
    <dbReference type="NCBI Taxonomy" id="270547"/>
    <lineage>
        <taxon>Eukaryota</taxon>
        <taxon>Metazoa</taxon>
        <taxon>Chordata</taxon>
        <taxon>Craniata</taxon>
        <taxon>Vertebrata</taxon>
        <taxon>Euteleostomi</taxon>
        <taxon>Actinopterygii</taxon>
        <taxon>Neopterygii</taxon>
        <taxon>Teleostei</taxon>
        <taxon>Neoteleostei</taxon>
        <taxon>Acanthomorphata</taxon>
        <taxon>Carangaria</taxon>
        <taxon>Carangaria incertae sedis</taxon>
        <taxon>Centropomidae</taxon>
        <taxon>Lates</taxon>
    </lineage>
</organism>
<proteinExistence type="predicted"/>
<evidence type="ECO:0000256" key="1">
    <source>
        <dbReference type="SAM" id="MobiDB-lite"/>
    </source>
</evidence>
<comment type="caution">
    <text evidence="2">The sequence shown here is derived from an EMBL/GenBank/DDBJ whole genome shotgun (WGS) entry which is preliminary data.</text>
</comment>
<accession>A0AAD3NCE1</accession>
<feature type="compositionally biased region" description="Basic and acidic residues" evidence="1">
    <location>
        <begin position="110"/>
        <end position="130"/>
    </location>
</feature>
<dbReference type="AlphaFoldDB" id="A0AAD3NCE1"/>
<evidence type="ECO:0000313" key="2">
    <source>
        <dbReference type="EMBL" id="GLD71952.1"/>
    </source>
</evidence>
<keyword evidence="3" id="KW-1185">Reference proteome</keyword>
<feature type="region of interest" description="Disordered" evidence="1">
    <location>
        <begin position="100"/>
        <end position="130"/>
    </location>
</feature>
<reference evidence="2" key="1">
    <citation type="submission" date="2022-08" db="EMBL/GenBank/DDBJ databases">
        <title>Genome sequencing of akame (Lates japonicus).</title>
        <authorList>
            <person name="Hashiguchi Y."/>
            <person name="Takahashi H."/>
        </authorList>
    </citation>
    <scope>NUCLEOTIDE SEQUENCE</scope>
    <source>
        <strain evidence="2">Kochi</strain>
    </source>
</reference>
<dbReference type="Proteomes" id="UP001279410">
    <property type="component" value="Unassembled WGS sequence"/>
</dbReference>
<dbReference type="EMBL" id="BRZM01000812">
    <property type="protein sequence ID" value="GLD71952.1"/>
    <property type="molecule type" value="Genomic_DNA"/>
</dbReference>
<sequence>MMNKDSRFSRKMHGNFSTRRHSCIGYASGGVGGGVAWQIDGSVHCCHSLRPVDPSQAEASVLGTEKTDFRQRTVACIDSAPGHPGSALEPLVLELVSTPARGNENSWEAVESRTARHSETDEETGRVVQG</sequence>
<protein>
    <submittedName>
        <fullName evidence="2">cAMP-specific 3',5'-cyclic phosphodiesterase 4C isoform X5</fullName>
    </submittedName>
</protein>